<sequence>MKLGSILQLGLLLISSGFYANAQSPSLLKVLDIIKHREKYEEYVLVSAHRGYWSTYPENSEEAYRMAIELGADIIEMDVRVTADDVMVVFHDACLDRITTGYGRLREANWSYINSLKLRNEDGSVSQYPMLSLTDALDYLKDKAVIALDIKEKGRLLNKTMKRVLAMLKEKNMLYQSIIKGTYPLQNLQLILKEADVTLDDFIYTPKAYANTPNMDSYIMDFVGQKNIYAMELVYKQSKDPILRYVPIVDAAKIWIGIYSFWPELGDGVIAEKIPLTDTDPIVRPYDFQDKDPDNILDDGRGNWEWILGNGATYIITDRSELLIEFLEKLGFRHK</sequence>
<feature type="signal peptide" evidence="1">
    <location>
        <begin position="1"/>
        <end position="22"/>
    </location>
</feature>
<accession>A0ABV4CZ12</accession>
<feature type="chain" id="PRO_5047183608" evidence="1">
    <location>
        <begin position="23"/>
        <end position="335"/>
    </location>
</feature>
<dbReference type="Gene3D" id="3.20.20.190">
    <property type="entry name" value="Phosphatidylinositol (PI) phosphodiesterase"/>
    <property type="match status" value="1"/>
</dbReference>
<dbReference type="PANTHER" id="PTHR46320:SF1">
    <property type="entry name" value="GLYCEROPHOSPHODIESTER PHOSPHODIESTERASE 1"/>
    <property type="match status" value="1"/>
</dbReference>
<dbReference type="SUPFAM" id="SSF51695">
    <property type="entry name" value="PLC-like phosphodiesterases"/>
    <property type="match status" value="1"/>
</dbReference>
<comment type="caution">
    <text evidence="3">The sequence shown here is derived from an EMBL/GenBank/DDBJ whole genome shotgun (WGS) entry which is preliminary data.</text>
</comment>
<evidence type="ECO:0000256" key="1">
    <source>
        <dbReference type="SAM" id="SignalP"/>
    </source>
</evidence>
<dbReference type="PANTHER" id="PTHR46320">
    <property type="entry name" value="GLYCEROPHOSPHODIESTER PHOSPHODIESTERASE 1"/>
    <property type="match status" value="1"/>
</dbReference>
<dbReference type="InterPro" id="IPR030395">
    <property type="entry name" value="GP_PDE_dom"/>
</dbReference>
<evidence type="ECO:0000259" key="2">
    <source>
        <dbReference type="PROSITE" id="PS51704"/>
    </source>
</evidence>
<organism evidence="3 4">
    <name type="scientific">Heminiphilus faecis</name>
    <dbReference type="NCBI Taxonomy" id="2601703"/>
    <lineage>
        <taxon>Bacteria</taxon>
        <taxon>Pseudomonadati</taxon>
        <taxon>Bacteroidota</taxon>
        <taxon>Bacteroidia</taxon>
        <taxon>Bacteroidales</taxon>
        <taxon>Muribaculaceae</taxon>
        <taxon>Heminiphilus</taxon>
    </lineage>
</organism>
<dbReference type="InterPro" id="IPR017946">
    <property type="entry name" value="PLC-like_Pdiesterase_TIM-brl"/>
</dbReference>
<dbReference type="PROSITE" id="PS51704">
    <property type="entry name" value="GP_PDE"/>
    <property type="match status" value="1"/>
</dbReference>
<dbReference type="RefSeq" id="WP_369863447.1">
    <property type="nucleotide sequence ID" value="NZ_JBCLPP010000017.1"/>
</dbReference>
<dbReference type="CDD" id="cd08566">
    <property type="entry name" value="GDPD_AtGDE_like"/>
    <property type="match status" value="1"/>
</dbReference>
<protein>
    <submittedName>
        <fullName evidence="3">Glycerophosphodiester phosphodiesterase family protein</fullName>
    </submittedName>
</protein>
<feature type="domain" description="GP-PDE" evidence="2">
    <location>
        <begin position="44"/>
        <end position="289"/>
    </location>
</feature>
<dbReference type="Pfam" id="PF03009">
    <property type="entry name" value="GDPD"/>
    <property type="match status" value="1"/>
</dbReference>
<proteinExistence type="predicted"/>
<evidence type="ECO:0000313" key="3">
    <source>
        <dbReference type="EMBL" id="MEY8245450.1"/>
    </source>
</evidence>
<dbReference type="EMBL" id="JBCLPP010000017">
    <property type="protein sequence ID" value="MEY8245450.1"/>
    <property type="molecule type" value="Genomic_DNA"/>
</dbReference>
<keyword evidence="4" id="KW-1185">Reference proteome</keyword>
<evidence type="ECO:0000313" key="4">
    <source>
        <dbReference type="Proteomes" id="UP001565200"/>
    </source>
</evidence>
<reference evidence="3 4" key="1">
    <citation type="submission" date="2024-03" db="EMBL/GenBank/DDBJ databases">
        <title>Mouse gut bacterial collection (mGBC) of GemPharmatech.</title>
        <authorList>
            <person name="He Y."/>
            <person name="Dong L."/>
            <person name="Wu D."/>
            <person name="Gao X."/>
            <person name="Lin Z."/>
        </authorList>
    </citation>
    <scope>NUCLEOTIDE SEQUENCE [LARGE SCALE GENOMIC DNA]</scope>
    <source>
        <strain evidence="3 4">54-13</strain>
    </source>
</reference>
<gene>
    <name evidence="3" type="ORF">AAK873_07450</name>
</gene>
<dbReference type="Proteomes" id="UP001565200">
    <property type="component" value="Unassembled WGS sequence"/>
</dbReference>
<keyword evidence="1" id="KW-0732">Signal</keyword>
<name>A0ABV4CZ12_9BACT</name>